<dbReference type="RefSeq" id="WP_152099067.1">
    <property type="nucleotide sequence ID" value="NZ_AP021861.1"/>
</dbReference>
<dbReference type="Pfam" id="PF11251">
    <property type="entry name" value="DUF3050"/>
    <property type="match status" value="1"/>
</dbReference>
<reference evidence="2" key="1">
    <citation type="submission" date="2019-10" db="EMBL/GenBank/DDBJ databases">
        <title>Lacipirellula parvula gen. nov., sp. nov., representing a lineage of planctomycetes widespread in freshwater anoxic habitats, and description of the family Lacipirellulaceae.</title>
        <authorList>
            <person name="Dedysh S.N."/>
            <person name="Kulichevskaya I.S."/>
            <person name="Beletsky A.V."/>
            <person name="Rakitin A.L."/>
            <person name="Mardanov A.V."/>
            <person name="Ivanova A.A."/>
            <person name="Saltykova V.X."/>
            <person name="Rijpstra W.I.C."/>
            <person name="Sinninghe Damste J.S."/>
            <person name="Ravin N.V."/>
        </authorList>
    </citation>
    <scope>NUCLEOTIDE SEQUENCE [LARGE SCALE GENOMIC DNA]</scope>
    <source>
        <strain evidence="2">PX69</strain>
    </source>
</reference>
<accession>A0A5K7XG88</accession>
<evidence type="ECO:0000313" key="2">
    <source>
        <dbReference type="Proteomes" id="UP000326837"/>
    </source>
</evidence>
<dbReference type="SUPFAM" id="SSF48613">
    <property type="entry name" value="Heme oxygenase-like"/>
    <property type="match status" value="1"/>
</dbReference>
<name>A0A5K7XG88_9BACT</name>
<organism evidence="1 2">
    <name type="scientific">Lacipirellula parvula</name>
    <dbReference type="NCBI Taxonomy" id="2650471"/>
    <lineage>
        <taxon>Bacteria</taxon>
        <taxon>Pseudomonadati</taxon>
        <taxon>Planctomycetota</taxon>
        <taxon>Planctomycetia</taxon>
        <taxon>Pirellulales</taxon>
        <taxon>Lacipirellulaceae</taxon>
        <taxon>Lacipirellula</taxon>
    </lineage>
</organism>
<gene>
    <name evidence="1" type="ORF">PLANPX_2865</name>
</gene>
<sequence length="257" mass="28133">MPAVDSLQELQLRLLPLRTTLLEHPLYRRINGAAALRTFMEHHVYAVWDFMSLLKALQRQLTCVEIPWRPTADPAAARLVNEIVLGEETDADGEGGYASHFELYLRAMRDAGANTASIEKFVKHIDEGAGLETALQVAKVPAAAAEFVEATFHTIEQGSLSGLAAAFTFGREDLLPSVFQKIVAEANSTAGGFGRFEFYLKRHIELDGDEHGPMAARLVRSLCGSDAEHWRQAEAGALAALRARVKLWDGVLQAVGP</sequence>
<dbReference type="EMBL" id="AP021861">
    <property type="protein sequence ID" value="BBO33253.1"/>
    <property type="molecule type" value="Genomic_DNA"/>
</dbReference>
<protein>
    <submittedName>
        <fullName evidence="1">Uncharacterized protein</fullName>
    </submittedName>
</protein>
<dbReference type="AlphaFoldDB" id="A0A5K7XG88"/>
<dbReference type="KEGG" id="lpav:PLANPX_2865"/>
<evidence type="ECO:0000313" key="1">
    <source>
        <dbReference type="EMBL" id="BBO33253.1"/>
    </source>
</evidence>
<dbReference type="Proteomes" id="UP000326837">
    <property type="component" value="Chromosome"/>
</dbReference>
<keyword evidence="2" id="KW-1185">Reference proteome</keyword>
<dbReference type="Gene3D" id="1.20.910.10">
    <property type="entry name" value="Heme oxygenase-like"/>
    <property type="match status" value="1"/>
</dbReference>
<dbReference type="InterPro" id="IPR024423">
    <property type="entry name" value="DUF3050"/>
</dbReference>
<dbReference type="InterPro" id="IPR016084">
    <property type="entry name" value="Haem_Oase-like_multi-hlx"/>
</dbReference>
<proteinExistence type="predicted"/>